<dbReference type="InterPro" id="IPR012902">
    <property type="entry name" value="N_methyl_site"/>
</dbReference>
<dbReference type="Pfam" id="PF00114">
    <property type="entry name" value="Pilin"/>
    <property type="match status" value="1"/>
</dbReference>
<dbReference type="PROSITE" id="PS00409">
    <property type="entry name" value="PROKAR_NTER_METHYL"/>
    <property type="match status" value="1"/>
</dbReference>
<evidence type="ECO:0000256" key="1">
    <source>
        <dbReference type="ARBA" id="ARBA00005233"/>
    </source>
</evidence>
<keyword evidence="4" id="KW-1133">Transmembrane helix</keyword>
<evidence type="ECO:0000313" key="5">
    <source>
        <dbReference type="EMBL" id="MFK4001260.1"/>
    </source>
</evidence>
<keyword evidence="4" id="KW-0812">Transmembrane</keyword>
<evidence type="ECO:0000256" key="3">
    <source>
        <dbReference type="RuleBase" id="RU000389"/>
    </source>
</evidence>
<accession>A0ABW8L8L8</accession>
<keyword evidence="4" id="KW-0472">Membrane</keyword>
<organism evidence="5 6">
    <name type="scientific">Psychrobacter namhaensis</name>
    <dbReference type="NCBI Taxonomy" id="292734"/>
    <lineage>
        <taxon>Bacteria</taxon>
        <taxon>Pseudomonadati</taxon>
        <taxon>Pseudomonadota</taxon>
        <taxon>Gammaproteobacteria</taxon>
        <taxon>Moraxellales</taxon>
        <taxon>Moraxellaceae</taxon>
        <taxon>Psychrobacter</taxon>
    </lineage>
</organism>
<dbReference type="Proteomes" id="UP001620234">
    <property type="component" value="Unassembled WGS sequence"/>
</dbReference>
<dbReference type="NCBIfam" id="TIGR02532">
    <property type="entry name" value="IV_pilin_GFxxxE"/>
    <property type="match status" value="1"/>
</dbReference>
<feature type="transmembrane region" description="Helical" evidence="4">
    <location>
        <begin position="21"/>
        <end position="46"/>
    </location>
</feature>
<gene>
    <name evidence="5" type="ORF">ACI2I3_07940</name>
</gene>
<keyword evidence="3" id="KW-0281">Fimbrium</keyword>
<protein>
    <submittedName>
        <fullName evidence="5">Pilin</fullName>
    </submittedName>
</protein>
<evidence type="ECO:0000256" key="4">
    <source>
        <dbReference type="SAM" id="Phobius"/>
    </source>
</evidence>
<dbReference type="Gene3D" id="3.30.700.10">
    <property type="entry name" value="Glycoprotein, Type 4 Pilin"/>
    <property type="match status" value="1"/>
</dbReference>
<dbReference type="InterPro" id="IPR001082">
    <property type="entry name" value="Pilin"/>
</dbReference>
<dbReference type="EMBL" id="JBJDPD010000012">
    <property type="protein sequence ID" value="MFK4001260.1"/>
    <property type="molecule type" value="Genomic_DNA"/>
</dbReference>
<comment type="similarity">
    <text evidence="1 3">Belongs to the N-Me-Phe pilin family.</text>
</comment>
<name>A0ABW8L8L8_9GAMM</name>
<dbReference type="Pfam" id="PF07963">
    <property type="entry name" value="N_methyl"/>
    <property type="match status" value="1"/>
</dbReference>
<evidence type="ECO:0000313" key="6">
    <source>
        <dbReference type="Proteomes" id="UP001620234"/>
    </source>
</evidence>
<dbReference type="InterPro" id="IPR045584">
    <property type="entry name" value="Pilin-like"/>
</dbReference>
<evidence type="ECO:0000256" key="2">
    <source>
        <dbReference type="ARBA" id="ARBA00022481"/>
    </source>
</evidence>
<dbReference type="RefSeq" id="WP_404672158.1">
    <property type="nucleotide sequence ID" value="NZ_JBJDPD010000012.1"/>
</dbReference>
<proteinExistence type="inferred from homology"/>
<comment type="caution">
    <text evidence="5">The sequence shown here is derived from an EMBL/GenBank/DDBJ whole genome shotgun (WGS) entry which is preliminary data.</text>
</comment>
<keyword evidence="2" id="KW-0488">Methylation</keyword>
<keyword evidence="6" id="KW-1185">Reference proteome</keyword>
<reference evidence="5 6" key="1">
    <citation type="submission" date="2024-11" db="EMBL/GenBank/DDBJ databases">
        <title>The Natural Products Discovery Center: Release of the First 8490 Sequenced Strains for Exploring Actinobacteria Biosynthetic Diversity.</title>
        <authorList>
            <person name="Kalkreuter E."/>
            <person name="Kautsar S.A."/>
            <person name="Yang D."/>
            <person name="Bader C.D."/>
            <person name="Teijaro C.N."/>
            <person name="Fluegel L."/>
            <person name="Davis C.M."/>
            <person name="Simpson J.R."/>
            <person name="Lauterbach L."/>
            <person name="Steele A.D."/>
            <person name="Gui C."/>
            <person name="Meng S."/>
            <person name="Li G."/>
            <person name="Viehrig K."/>
            <person name="Ye F."/>
            <person name="Su P."/>
            <person name="Kiefer A.F."/>
            <person name="Nichols A."/>
            <person name="Cepeda A.J."/>
            <person name="Yan W."/>
            <person name="Fan B."/>
            <person name="Jiang Y."/>
            <person name="Adhikari A."/>
            <person name="Zheng C.-J."/>
            <person name="Schuster L."/>
            <person name="Cowan T.M."/>
            <person name="Smanski M.J."/>
            <person name="Chevrette M.G."/>
            <person name="De Carvalho L.P.S."/>
            <person name="Shen B."/>
        </authorList>
    </citation>
    <scope>NUCLEOTIDE SEQUENCE [LARGE SCALE GENOMIC DNA]</scope>
    <source>
        <strain evidence="5 6">NPDC077433</strain>
    </source>
</reference>
<sequence>MRLCQPAIQNCHLRRRIATQSGYTLIELMIAIAIIGILAATATVSYQVQLRKTQVMTVYQEINHFRLPYQTLMDDGAGVTDFSPSGLNMPVQTKYCQFTVAAPIAGSTTTNAIICTIQNLPYLQGQSLSLDRTADGSWQCRPSAGIPKSSLPQACQ</sequence>
<dbReference type="SUPFAM" id="SSF54523">
    <property type="entry name" value="Pili subunits"/>
    <property type="match status" value="1"/>
</dbReference>